<feature type="domain" description="U-box" evidence="4">
    <location>
        <begin position="8"/>
        <end position="186"/>
    </location>
</feature>
<comment type="pathway">
    <text evidence="2">Protein modification; protein ubiquitination.</text>
</comment>
<keyword evidence="1 2" id="KW-0833">Ubl conjugation pathway</keyword>
<evidence type="ECO:0000259" key="4">
    <source>
        <dbReference type="Pfam" id="PF25598"/>
    </source>
</evidence>
<dbReference type="EC" id="2.3.2.27" evidence="2"/>
<dbReference type="InterPro" id="IPR058678">
    <property type="entry name" value="ARM_PUB"/>
</dbReference>
<evidence type="ECO:0000256" key="2">
    <source>
        <dbReference type="RuleBase" id="RU369093"/>
    </source>
</evidence>
<accession>A0A6V7NJV4</accession>
<feature type="compositionally biased region" description="Basic and acidic residues" evidence="3">
    <location>
        <begin position="257"/>
        <end position="266"/>
    </location>
</feature>
<organism evidence="5">
    <name type="scientific">Ananas comosus var. bracteatus</name>
    <name type="common">red pineapple</name>
    <dbReference type="NCBI Taxonomy" id="296719"/>
    <lineage>
        <taxon>Eukaryota</taxon>
        <taxon>Viridiplantae</taxon>
        <taxon>Streptophyta</taxon>
        <taxon>Embryophyta</taxon>
        <taxon>Tracheophyta</taxon>
        <taxon>Spermatophyta</taxon>
        <taxon>Magnoliopsida</taxon>
        <taxon>Liliopsida</taxon>
        <taxon>Poales</taxon>
        <taxon>Bromeliaceae</taxon>
        <taxon>Bromelioideae</taxon>
        <taxon>Ananas</taxon>
    </lineage>
</organism>
<dbReference type="GO" id="GO:0016567">
    <property type="term" value="P:protein ubiquitination"/>
    <property type="evidence" value="ECO:0007669"/>
    <property type="project" value="UniProtKB-UniRule"/>
</dbReference>
<proteinExistence type="predicted"/>
<dbReference type="PANTHER" id="PTHR22849">
    <property type="entry name" value="WDSAM1 PROTEIN"/>
    <property type="match status" value="1"/>
</dbReference>
<evidence type="ECO:0000256" key="3">
    <source>
        <dbReference type="SAM" id="MobiDB-lite"/>
    </source>
</evidence>
<feature type="region of interest" description="Disordered" evidence="3">
    <location>
        <begin position="226"/>
        <end position="268"/>
    </location>
</feature>
<comment type="catalytic activity">
    <reaction evidence="2">
        <text>S-ubiquitinyl-[E2 ubiquitin-conjugating enzyme]-L-cysteine + [acceptor protein]-L-lysine = [E2 ubiquitin-conjugating enzyme]-L-cysteine + N(6)-ubiquitinyl-[acceptor protein]-L-lysine.</text>
        <dbReference type="EC" id="2.3.2.27"/>
    </reaction>
</comment>
<reference evidence="5" key="1">
    <citation type="submission" date="2020-07" db="EMBL/GenBank/DDBJ databases">
        <authorList>
            <person name="Lin J."/>
        </authorList>
    </citation>
    <scope>NUCLEOTIDE SEQUENCE</scope>
</reference>
<dbReference type="Pfam" id="PF25598">
    <property type="entry name" value="ARM_PUB"/>
    <property type="match status" value="1"/>
</dbReference>
<dbReference type="InterPro" id="IPR016024">
    <property type="entry name" value="ARM-type_fold"/>
</dbReference>
<dbReference type="AlphaFoldDB" id="A0A6V7NJV4"/>
<dbReference type="Gene3D" id="1.25.10.10">
    <property type="entry name" value="Leucine-rich Repeat Variant"/>
    <property type="match status" value="1"/>
</dbReference>
<dbReference type="SUPFAM" id="SSF48371">
    <property type="entry name" value="ARM repeat"/>
    <property type="match status" value="1"/>
</dbReference>
<feature type="region of interest" description="Disordered" evidence="3">
    <location>
        <begin position="185"/>
        <end position="213"/>
    </location>
</feature>
<dbReference type="InterPro" id="IPR045185">
    <property type="entry name" value="PUB22/23/24-like"/>
</dbReference>
<protein>
    <recommendedName>
        <fullName evidence="2 4">U-box domain-containing protein</fullName>
        <ecNumber evidence="2">2.3.2.27</ecNumber>
    </recommendedName>
    <alternativeName>
        <fullName evidence="2">RING-type E3 ubiquitin transferase PUB</fullName>
    </alternativeName>
</protein>
<feature type="compositionally biased region" description="Basic and acidic residues" evidence="3">
    <location>
        <begin position="230"/>
        <end position="242"/>
    </location>
</feature>
<dbReference type="PANTHER" id="PTHR22849:SF23">
    <property type="entry name" value="U-BOX DOMAIN-CONTAINING PROTEIN"/>
    <property type="match status" value="1"/>
</dbReference>
<dbReference type="EMBL" id="LR862139">
    <property type="protein sequence ID" value="CAD1818664.1"/>
    <property type="molecule type" value="Genomic_DNA"/>
</dbReference>
<name>A0A6V7NJV4_ANACO</name>
<evidence type="ECO:0000313" key="5">
    <source>
        <dbReference type="EMBL" id="CAD1818664.1"/>
    </source>
</evidence>
<keyword evidence="2" id="KW-0808">Transferase</keyword>
<comment type="function">
    <text evidence="2">Functions as an E3 ubiquitin ligase.</text>
</comment>
<dbReference type="GO" id="GO:0061630">
    <property type="term" value="F:ubiquitin protein ligase activity"/>
    <property type="evidence" value="ECO:0007669"/>
    <property type="project" value="UniProtKB-UniRule"/>
</dbReference>
<sequence>MQNRLLRSGGIEVLARIMSQATAAADITDFSAFRACEEAAGVVSVLPLYDEASSSAAEILLRPKCVKPMTAILQRGSAEARIATMDILVKMARINRKWIDALGDDQNTEVLKSLLDLLSDEISTRKLSSLSLEVLLSIVAGSKGGRSRAVDVGAVPVLIELLPDADRHTCERILLLLKRLCECPEGGRRSRSTRWGGGSGEEDTAGVGRRDEGWGEDTVAGVQLLPNGEGARRDDGVRRGEEAAGAAARRRPAVDQGEGHQDHQDAWDDMEAVPLFSRGVKDYLRLMHETC</sequence>
<gene>
    <name evidence="5" type="ORF">CB5_LOCUS1875</name>
</gene>
<dbReference type="InterPro" id="IPR011989">
    <property type="entry name" value="ARM-like"/>
</dbReference>
<evidence type="ECO:0000256" key="1">
    <source>
        <dbReference type="ARBA" id="ARBA00022786"/>
    </source>
</evidence>